<dbReference type="RefSeq" id="WP_255043777.1">
    <property type="nucleotide sequence ID" value="NZ_JANEYT010000043.1"/>
</dbReference>
<comment type="caution">
    <text evidence="1">The sequence shown here is derived from an EMBL/GenBank/DDBJ whole genome shotgun (WGS) entry which is preliminary data.</text>
</comment>
<sequence length="269" mass="31763">MPEQTIPLLLKSLLLLFSVASFTIYASPELTCPQPDYSKDLLHQRSSDFSSLDDWGRHFSYPHSAQLVSDPVNPSNTSLRMTLHQGDVYTTRSGEHFRAEVYERYRAQFEQPMYYRFKVLIPDEWEFADVRALIAQWHATPDRHLGEISRSPNLGIELRNDRFLIRSQTSKLPINEHNKEGMTRIQHFVSKTVKRNHWYTFEIQVNWTHQDTGFLRVAINGKKVVDYQGETSYHDCLGPYFKMGIYRDDTPNTFQIYFDDYQRKPLMKR</sequence>
<dbReference type="EMBL" id="JANEYT010000043">
    <property type="protein sequence ID" value="MCQ1059685.1"/>
    <property type="molecule type" value="Genomic_DNA"/>
</dbReference>
<keyword evidence="1" id="KW-0456">Lyase</keyword>
<reference evidence="1 2" key="1">
    <citation type="submission" date="2022-07" db="EMBL/GenBank/DDBJ databases">
        <title>Photobacterium pectinilyticum sp. nov., a marine bacterium isolated from surface seawater of Qingdao offshore.</title>
        <authorList>
            <person name="Wang X."/>
        </authorList>
    </citation>
    <scope>NUCLEOTIDE SEQUENCE [LARGE SCALE GENOMIC DNA]</scope>
    <source>
        <strain evidence="1 2">ZSDE20</strain>
    </source>
</reference>
<gene>
    <name evidence="1" type="ORF">NHN17_16680</name>
</gene>
<dbReference type="Pfam" id="PF14099">
    <property type="entry name" value="Polysacc_lyase"/>
    <property type="match status" value="1"/>
</dbReference>
<dbReference type="GO" id="GO:0016829">
    <property type="term" value="F:lyase activity"/>
    <property type="evidence" value="ECO:0007669"/>
    <property type="project" value="UniProtKB-KW"/>
</dbReference>
<accession>A0ABT1N4K9</accession>
<protein>
    <submittedName>
        <fullName evidence="1">Polysaccharide lyase</fullName>
    </submittedName>
</protein>
<dbReference type="Gene3D" id="2.60.120.200">
    <property type="match status" value="1"/>
</dbReference>
<proteinExistence type="predicted"/>
<evidence type="ECO:0000313" key="2">
    <source>
        <dbReference type="Proteomes" id="UP001524460"/>
    </source>
</evidence>
<evidence type="ECO:0000313" key="1">
    <source>
        <dbReference type="EMBL" id="MCQ1059685.1"/>
    </source>
</evidence>
<organism evidence="1 2">
    <name type="scientific">Photobacterium pectinilyticum</name>
    <dbReference type="NCBI Taxonomy" id="2906793"/>
    <lineage>
        <taxon>Bacteria</taxon>
        <taxon>Pseudomonadati</taxon>
        <taxon>Pseudomonadota</taxon>
        <taxon>Gammaproteobacteria</taxon>
        <taxon>Vibrionales</taxon>
        <taxon>Vibrionaceae</taxon>
        <taxon>Photobacterium</taxon>
    </lineage>
</organism>
<name>A0ABT1N4K9_9GAMM</name>
<keyword evidence="2" id="KW-1185">Reference proteome</keyword>
<dbReference type="Proteomes" id="UP001524460">
    <property type="component" value="Unassembled WGS sequence"/>
</dbReference>
<dbReference type="InterPro" id="IPR025975">
    <property type="entry name" value="Polysacc_lyase"/>
</dbReference>